<feature type="domain" description="DUF1254" evidence="2">
    <location>
        <begin position="44"/>
        <end position="93"/>
    </location>
</feature>
<proteinExistence type="predicted"/>
<dbReference type="PANTHER" id="PTHR36509:SF3">
    <property type="entry name" value="SIGNAL PEPTIDE PROTEIN"/>
    <property type="match status" value="1"/>
</dbReference>
<dbReference type="Pfam" id="PF06863">
    <property type="entry name" value="DUF1254"/>
    <property type="match status" value="1"/>
</dbReference>
<dbReference type="Gene3D" id="2.60.120.1600">
    <property type="match status" value="1"/>
</dbReference>
<protein>
    <recommendedName>
        <fullName evidence="5">DUF1214 domain-containing protein</fullName>
    </recommendedName>
</protein>
<sequence length="332" mass="37020">MTSTVTVTEENYCLAETQVIFAEYRRKISEGTGDTNGRSQGMGVFLHKRQAMDRKDKTVMRANYDTMYSFALLDLRASEATLVMPEQGGRYQTAWIVTEEHYNPTCYTTAGEHELTETSMGSQYVMVIMRTQVNMADTKDVAQAAALQDLLQIRQVDKGPAYVSSNRWDVAEVKKMRSFYQGVFKEKGFRVGSMFGKKGEVPLINHNCGAAYGWGGFTDDQAVYIAYNDGKMEPCSLLLTDVPVAAFWSVTVYDKDGNVPDSAHCYNINSAFAEKNEDGSVMVNFGVVGGDNAGKANFMDIAEGWTMTLRLYLPTQAYFSGEWKKPELRGAN</sequence>
<dbReference type="InterPro" id="IPR010621">
    <property type="entry name" value="DUF1214"/>
</dbReference>
<evidence type="ECO:0008006" key="5">
    <source>
        <dbReference type="Google" id="ProtNLM"/>
    </source>
</evidence>
<dbReference type="Proteomes" id="UP001472866">
    <property type="component" value="Chromosome 09"/>
</dbReference>
<evidence type="ECO:0000259" key="2">
    <source>
        <dbReference type="Pfam" id="PF06863"/>
    </source>
</evidence>
<evidence type="ECO:0000313" key="3">
    <source>
        <dbReference type="EMBL" id="WZN64259.1"/>
    </source>
</evidence>
<dbReference type="PANTHER" id="PTHR36509">
    <property type="entry name" value="BLL3101 PROTEIN"/>
    <property type="match status" value="1"/>
</dbReference>
<feature type="domain" description="DUF1214" evidence="1">
    <location>
        <begin position="241"/>
        <end position="316"/>
    </location>
</feature>
<name>A0AAX4PDK1_9CHLO</name>
<reference evidence="3 4" key="1">
    <citation type="submission" date="2024-03" db="EMBL/GenBank/DDBJ databases">
        <title>Complete genome sequence of the green alga Chloropicon roscoffensis RCC1871.</title>
        <authorList>
            <person name="Lemieux C."/>
            <person name="Pombert J.-F."/>
            <person name="Otis C."/>
            <person name="Turmel M."/>
        </authorList>
    </citation>
    <scope>NUCLEOTIDE SEQUENCE [LARGE SCALE GENOMIC DNA]</scope>
    <source>
        <strain evidence="3 4">RCC1871</strain>
    </source>
</reference>
<gene>
    <name evidence="3" type="ORF">HKI87_09g58140</name>
</gene>
<evidence type="ECO:0000259" key="1">
    <source>
        <dbReference type="Pfam" id="PF06742"/>
    </source>
</evidence>
<dbReference type="SUPFAM" id="SSF160935">
    <property type="entry name" value="VPA0735-like"/>
    <property type="match status" value="1"/>
</dbReference>
<dbReference type="EMBL" id="CP151509">
    <property type="protein sequence ID" value="WZN64259.1"/>
    <property type="molecule type" value="Genomic_DNA"/>
</dbReference>
<evidence type="ECO:0000313" key="4">
    <source>
        <dbReference type="Proteomes" id="UP001472866"/>
    </source>
</evidence>
<dbReference type="Pfam" id="PF06742">
    <property type="entry name" value="DUF1214"/>
    <property type="match status" value="1"/>
</dbReference>
<keyword evidence="4" id="KW-1185">Reference proteome</keyword>
<dbReference type="AlphaFoldDB" id="A0AAX4PDK1"/>
<dbReference type="InterPro" id="IPR010679">
    <property type="entry name" value="DUF1254"/>
</dbReference>
<accession>A0AAX4PDK1</accession>
<organism evidence="3 4">
    <name type="scientific">Chloropicon roscoffensis</name>
    <dbReference type="NCBI Taxonomy" id="1461544"/>
    <lineage>
        <taxon>Eukaryota</taxon>
        <taxon>Viridiplantae</taxon>
        <taxon>Chlorophyta</taxon>
        <taxon>Chloropicophyceae</taxon>
        <taxon>Chloropicales</taxon>
        <taxon>Chloropicaceae</taxon>
        <taxon>Chloropicon</taxon>
    </lineage>
</organism>